<dbReference type="RefSeq" id="WP_338099514.1">
    <property type="nucleotide sequence ID" value="NZ_JAWDKD010000018.1"/>
</dbReference>
<dbReference type="GO" id="GO:0030091">
    <property type="term" value="P:protein repair"/>
    <property type="evidence" value="ECO:0007669"/>
    <property type="project" value="InterPro"/>
</dbReference>
<evidence type="ECO:0000256" key="3">
    <source>
        <dbReference type="ARBA" id="ARBA00022833"/>
    </source>
</evidence>
<evidence type="ECO:0000256" key="1">
    <source>
        <dbReference type="ARBA" id="ARBA00001947"/>
    </source>
</evidence>
<dbReference type="GO" id="GO:0033743">
    <property type="term" value="F:peptide-methionine (R)-S-oxide reductase activity"/>
    <property type="evidence" value="ECO:0007669"/>
    <property type="project" value="UniProtKB-EC"/>
</dbReference>
<dbReference type="GO" id="GO:0046872">
    <property type="term" value="F:metal ion binding"/>
    <property type="evidence" value="ECO:0007669"/>
    <property type="project" value="UniProtKB-KW"/>
</dbReference>
<dbReference type="Gene3D" id="2.170.150.20">
    <property type="entry name" value="Peptide methionine sulfoxide reductase"/>
    <property type="match status" value="1"/>
</dbReference>
<organism evidence="6 7">
    <name type="scientific">Methanolapillus africanus</name>
    <dbReference type="NCBI Taxonomy" id="3028297"/>
    <lineage>
        <taxon>Archaea</taxon>
        <taxon>Methanobacteriati</taxon>
        <taxon>Methanobacteriota</taxon>
        <taxon>Stenosarchaea group</taxon>
        <taxon>Methanomicrobia</taxon>
        <taxon>Methanosarcinales</taxon>
        <taxon>Methanosarcinaceae</taxon>
        <taxon>Methanolapillus</taxon>
    </lineage>
</organism>
<name>A0AAE4MJM8_9EURY</name>
<dbReference type="Proteomes" id="UP001271789">
    <property type="component" value="Unassembled WGS sequence"/>
</dbReference>
<accession>A0AAE4MJM8</accession>
<dbReference type="EMBL" id="JAWDKD010000018">
    <property type="protein sequence ID" value="MDV0447096.1"/>
    <property type="molecule type" value="Genomic_DNA"/>
</dbReference>
<dbReference type="NCBIfam" id="NF004036">
    <property type="entry name" value="PRK05508.1"/>
    <property type="match status" value="1"/>
</dbReference>
<feature type="domain" description="MsrB" evidence="5">
    <location>
        <begin position="5"/>
        <end position="125"/>
    </location>
</feature>
<comment type="caution">
    <text evidence="6">The sequence shown here is derived from an EMBL/GenBank/DDBJ whole genome shotgun (WGS) entry which is preliminary data.</text>
</comment>
<keyword evidence="7" id="KW-1185">Reference proteome</keyword>
<dbReference type="PANTHER" id="PTHR46081:SF8">
    <property type="entry name" value="PEPTIDE METHIONINE SULFOXIDE REDUCTASE 2"/>
    <property type="match status" value="1"/>
</dbReference>
<comment type="cofactor">
    <cofactor evidence="1">
        <name>Zn(2+)</name>
        <dbReference type="ChEBI" id="CHEBI:29105"/>
    </cofactor>
</comment>
<dbReference type="Pfam" id="PF01641">
    <property type="entry name" value="SelR"/>
    <property type="match status" value="1"/>
</dbReference>
<dbReference type="InterPro" id="IPR011057">
    <property type="entry name" value="Mss4-like_sf"/>
</dbReference>
<keyword evidence="3" id="KW-0862">Zinc</keyword>
<evidence type="ECO:0000313" key="6">
    <source>
        <dbReference type="EMBL" id="MDV0447096.1"/>
    </source>
</evidence>
<dbReference type="InterPro" id="IPR028427">
    <property type="entry name" value="Met_Sox_Rdtase_MsrB"/>
</dbReference>
<protein>
    <submittedName>
        <fullName evidence="6">Peptide methionine sulfoxide reductase MsrB</fullName>
        <ecNumber evidence="6">1.8.4.12</ecNumber>
    </submittedName>
</protein>
<keyword evidence="4 6" id="KW-0560">Oxidoreductase</keyword>
<dbReference type="SUPFAM" id="SSF51316">
    <property type="entry name" value="Mss4-like"/>
    <property type="match status" value="1"/>
</dbReference>
<evidence type="ECO:0000259" key="5">
    <source>
        <dbReference type="PROSITE" id="PS51790"/>
    </source>
</evidence>
<dbReference type="PANTHER" id="PTHR46081">
    <property type="entry name" value="PEPTIDE METHIONINE SULFOXIDE REDUCTASE 2"/>
    <property type="match status" value="1"/>
</dbReference>
<keyword evidence="2" id="KW-0479">Metal-binding</keyword>
<evidence type="ECO:0000313" key="7">
    <source>
        <dbReference type="Proteomes" id="UP001271789"/>
    </source>
</evidence>
<dbReference type="NCBIfam" id="TIGR00357">
    <property type="entry name" value="peptide-methionine (R)-S-oxide reductase MsrB"/>
    <property type="match status" value="1"/>
</dbReference>
<evidence type="ECO:0000256" key="4">
    <source>
        <dbReference type="ARBA" id="ARBA00023002"/>
    </source>
</evidence>
<evidence type="ECO:0000256" key="2">
    <source>
        <dbReference type="ARBA" id="ARBA00022723"/>
    </source>
</evidence>
<dbReference type="PROSITE" id="PS51790">
    <property type="entry name" value="MSRB"/>
    <property type="match status" value="1"/>
</dbReference>
<proteinExistence type="predicted"/>
<dbReference type="InterPro" id="IPR002579">
    <property type="entry name" value="Met_Sox_Rdtase_MsrB_dom"/>
</dbReference>
<dbReference type="GO" id="GO:0006979">
    <property type="term" value="P:response to oxidative stress"/>
    <property type="evidence" value="ECO:0007669"/>
    <property type="project" value="InterPro"/>
</dbReference>
<dbReference type="EC" id="1.8.4.12" evidence="6"/>
<reference evidence="6" key="1">
    <citation type="submission" date="2023-06" db="EMBL/GenBank/DDBJ databases">
        <title>Genome sequence of Methanosarcinaceae archaeon Ag5.</title>
        <authorList>
            <person name="Protasov E."/>
            <person name="Platt K."/>
            <person name="Poehlein A."/>
            <person name="Daniel R."/>
            <person name="Brune A."/>
        </authorList>
    </citation>
    <scope>NUCLEOTIDE SEQUENCE</scope>
    <source>
        <strain evidence="6">Ag5</strain>
    </source>
</reference>
<gene>
    <name evidence="6" type="primary">msrB</name>
    <name evidence="6" type="ORF">MsAg5_09700</name>
</gene>
<dbReference type="AlphaFoldDB" id="A0AAE4MJM8"/>
<sequence length="126" mass="14360">MTENKQTQLKKLTPEEERVIIYKGTEMPFTGKYLNNKMPGTYICKRCGAELYKSEDKFESGCGWPSFDDEIPGAVKRIPDPDGYRIEIVCNNCGAHLGHVFEGERLTEKDVRHCVNSVSLEFVPKQ</sequence>